<dbReference type="InterPro" id="IPR002575">
    <property type="entry name" value="Aminoglycoside_PTrfase"/>
</dbReference>
<dbReference type="AlphaFoldDB" id="A0A225M2S6"/>
<dbReference type="EMBL" id="NJIH01000012">
    <property type="protein sequence ID" value="OWT55645.1"/>
    <property type="molecule type" value="Genomic_DNA"/>
</dbReference>
<evidence type="ECO:0000259" key="1">
    <source>
        <dbReference type="Pfam" id="PF01636"/>
    </source>
</evidence>
<proteinExistence type="predicted"/>
<protein>
    <submittedName>
        <fullName evidence="2">Phosphotransferase family protein</fullName>
    </submittedName>
</protein>
<feature type="domain" description="Aminoglycoside phosphotransferase" evidence="1">
    <location>
        <begin position="29"/>
        <end position="267"/>
    </location>
</feature>
<dbReference type="Gene3D" id="3.30.200.20">
    <property type="entry name" value="Phosphorylase Kinase, domain 1"/>
    <property type="match status" value="1"/>
</dbReference>
<evidence type="ECO:0000313" key="3">
    <source>
        <dbReference type="Proteomes" id="UP000214603"/>
    </source>
</evidence>
<accession>A0A225M2S6</accession>
<keyword evidence="2" id="KW-0808">Transferase</keyword>
<dbReference type="GO" id="GO:0016740">
    <property type="term" value="F:transferase activity"/>
    <property type="evidence" value="ECO:0007669"/>
    <property type="project" value="UniProtKB-KW"/>
</dbReference>
<comment type="caution">
    <text evidence="2">The sequence shown here is derived from an EMBL/GenBank/DDBJ whole genome shotgun (WGS) entry which is preliminary data.</text>
</comment>
<keyword evidence="3" id="KW-1185">Reference proteome</keyword>
<name>A0A225M2S6_9BURK</name>
<evidence type="ECO:0000313" key="2">
    <source>
        <dbReference type="EMBL" id="OWT55645.1"/>
    </source>
</evidence>
<dbReference type="CDD" id="cd05154">
    <property type="entry name" value="ACAD10_11_N-like"/>
    <property type="match status" value="1"/>
</dbReference>
<dbReference type="RefSeq" id="WP_088605219.1">
    <property type="nucleotide sequence ID" value="NZ_NJIH01000012.1"/>
</dbReference>
<dbReference type="InterPro" id="IPR011009">
    <property type="entry name" value="Kinase-like_dom_sf"/>
</dbReference>
<dbReference type="PANTHER" id="PTHR21310">
    <property type="entry name" value="AMINOGLYCOSIDE PHOSPHOTRANSFERASE-RELATED-RELATED"/>
    <property type="match status" value="1"/>
</dbReference>
<dbReference type="SUPFAM" id="SSF56112">
    <property type="entry name" value="Protein kinase-like (PK-like)"/>
    <property type="match status" value="1"/>
</dbReference>
<dbReference type="PANTHER" id="PTHR21310:SF57">
    <property type="entry name" value="BLR2944 PROTEIN"/>
    <property type="match status" value="1"/>
</dbReference>
<reference evidence="3" key="1">
    <citation type="submission" date="2017-06" db="EMBL/GenBank/DDBJ databases">
        <title>Herbaspirillum phytohormonus sp. nov., isolated from the root nodule of Robinia pseudoacacia in lead-zinc mine.</title>
        <authorList>
            <person name="Fan M."/>
            <person name="Lin Y."/>
        </authorList>
    </citation>
    <scope>NUCLEOTIDE SEQUENCE [LARGE SCALE GENOMIC DNA]</scope>
    <source>
        <strain evidence="3">SC-089</strain>
    </source>
</reference>
<dbReference type="InterPro" id="IPR051678">
    <property type="entry name" value="AGP_Transferase"/>
</dbReference>
<dbReference type="Pfam" id="PF01636">
    <property type="entry name" value="APH"/>
    <property type="match status" value="1"/>
</dbReference>
<dbReference type="Proteomes" id="UP000214603">
    <property type="component" value="Unassembled WGS sequence"/>
</dbReference>
<dbReference type="InterPro" id="IPR041726">
    <property type="entry name" value="ACAD10_11_N"/>
</dbReference>
<sequence>MSEPAAEAALAEFIRQRTGARRASVLEFQRLSGGAIQDNHALTLSLEGGSNPGRLEVVVRSDAPSRIESSLDRAQEFHVLAAAFEAGVTVPRPLWLCTDTSVSGQVFSVMNRMPGSASPARLLRGAIDPQQARALTRRLGTELARLHTIRPPHADLDFLPVPGDSPARQRLRTYREALARIPDSHPVLEWALNWLEDHVPASSSLALCHCDFRTGNYMVRDGRLTAVLDWEFAAWSDPYEDLGWLCSRSWRFGVPEKEVGGLGDKQDLYAGYTEHSGTAVDPDKVLYWEIMAMVRWAIIAMQQAQRHLSGEQRSLELALTGRMLPEIEFDLLRQVCDMENDDARSAPRP</sequence>
<organism evidence="2 3">
    <name type="scientific">Candidimonas nitroreducens</name>
    <dbReference type="NCBI Taxonomy" id="683354"/>
    <lineage>
        <taxon>Bacteria</taxon>
        <taxon>Pseudomonadati</taxon>
        <taxon>Pseudomonadota</taxon>
        <taxon>Betaproteobacteria</taxon>
        <taxon>Burkholderiales</taxon>
        <taxon>Alcaligenaceae</taxon>
        <taxon>Candidimonas</taxon>
    </lineage>
</organism>
<dbReference type="Gene3D" id="3.90.1200.10">
    <property type="match status" value="1"/>
</dbReference>
<gene>
    <name evidence="2" type="ORF">CEY11_20155</name>
</gene>
<dbReference type="OrthoDB" id="179763at2"/>